<evidence type="ECO:0000313" key="2">
    <source>
        <dbReference type="EMBL" id="MBW3468131.1"/>
    </source>
</evidence>
<dbReference type="PANTHER" id="PTHR30595:SF6">
    <property type="entry name" value="SCHLAFEN ALBA-2 DOMAIN-CONTAINING PROTEIN"/>
    <property type="match status" value="1"/>
</dbReference>
<sequence>MISPKKDEPYISSLLLRGEGESLDFKQSINSAEKIAKTLAAFANTSGGKLLVGVSDQKKITGIDEHEEMYIIDKAAKEFCHPAIQVEYGLYIHEEFKGKDEEPIEKIILEAIIHKSDQRHFVKNKEGQPVYYIRVMDRSLPKILD</sequence>
<dbReference type="AlphaFoldDB" id="A0A951MAP9"/>
<dbReference type="RefSeq" id="WP_219288940.1">
    <property type="nucleotide sequence ID" value="NZ_RPHB01000004.1"/>
</dbReference>
<proteinExistence type="predicted"/>
<dbReference type="InterPro" id="IPR007421">
    <property type="entry name" value="Schlafen_AlbA_2_dom"/>
</dbReference>
<dbReference type="Proteomes" id="UP000727490">
    <property type="component" value="Unassembled WGS sequence"/>
</dbReference>
<dbReference type="PANTHER" id="PTHR30595">
    <property type="entry name" value="GLPR-RELATED TRANSCRIPTIONAL REPRESSOR"/>
    <property type="match status" value="1"/>
</dbReference>
<dbReference type="EMBL" id="RPHB01000004">
    <property type="protein sequence ID" value="MBW3468131.1"/>
    <property type="molecule type" value="Genomic_DNA"/>
</dbReference>
<dbReference type="GO" id="GO:0005524">
    <property type="term" value="F:ATP binding"/>
    <property type="evidence" value="ECO:0007669"/>
    <property type="project" value="UniProtKB-KW"/>
</dbReference>
<feature type="domain" description="Schlafen AlbA-2" evidence="1">
    <location>
        <begin position="19"/>
        <end position="139"/>
    </location>
</feature>
<keyword evidence="2" id="KW-0067">ATP-binding</keyword>
<accession>A0A951MAP9</accession>
<reference evidence="2 3" key="1">
    <citation type="journal article" date="2020" name="Syst. Appl. Microbiol.">
        <title>Arthrospiribacter ruber gen. nov., sp. nov., a novel bacterium isolated from Arthrospira cultures.</title>
        <authorList>
            <person name="Waleron M."/>
            <person name="Misztak A."/>
            <person name="Waleron M.M."/>
            <person name="Furmaniak M."/>
            <person name="Mrozik A."/>
            <person name="Waleron K."/>
        </authorList>
    </citation>
    <scope>NUCLEOTIDE SEQUENCE [LARGE SCALE GENOMIC DNA]</scope>
    <source>
        <strain evidence="2 3">DPMB0001</strain>
    </source>
</reference>
<name>A0A951MAP9_9BACT</name>
<keyword evidence="3" id="KW-1185">Reference proteome</keyword>
<gene>
    <name evidence="2" type="ORF">EGN73_09935</name>
</gene>
<organism evidence="2 3">
    <name type="scientific">Arthrospiribacter ruber</name>
    <dbReference type="NCBI Taxonomy" id="2487934"/>
    <lineage>
        <taxon>Bacteria</taxon>
        <taxon>Pseudomonadati</taxon>
        <taxon>Bacteroidota</taxon>
        <taxon>Cytophagia</taxon>
        <taxon>Cytophagales</taxon>
        <taxon>Cyclobacteriaceae</taxon>
        <taxon>Arthrospiribacter</taxon>
    </lineage>
</organism>
<dbReference type="Pfam" id="PF04326">
    <property type="entry name" value="SLFN_AlbA_2"/>
    <property type="match status" value="1"/>
</dbReference>
<evidence type="ECO:0000259" key="1">
    <source>
        <dbReference type="Pfam" id="PF04326"/>
    </source>
</evidence>
<keyword evidence="2" id="KW-0547">Nucleotide-binding</keyword>
<protein>
    <submittedName>
        <fullName evidence="2">ATP-binding protein</fullName>
    </submittedName>
</protein>
<comment type="caution">
    <text evidence="2">The sequence shown here is derived from an EMBL/GenBank/DDBJ whole genome shotgun (WGS) entry which is preliminary data.</text>
</comment>
<evidence type="ECO:0000313" key="3">
    <source>
        <dbReference type="Proteomes" id="UP000727490"/>
    </source>
</evidence>